<evidence type="ECO:0000313" key="2">
    <source>
        <dbReference type="EMBL" id="CAG9329755.1"/>
    </source>
</evidence>
<feature type="compositionally biased region" description="Acidic residues" evidence="1">
    <location>
        <begin position="83"/>
        <end position="116"/>
    </location>
</feature>
<protein>
    <submittedName>
        <fullName evidence="2">Uncharacterized protein</fullName>
    </submittedName>
</protein>
<sequence>MSGNLPIKRQDENTEPRLGSPTKKTKVEIIDAKQNGNFQEKQQSTQNSDEESVLLSDESDSTPNIKIKILKNPKPKTPSSEESYSDAEQPSEESQISDEDYIESESQESESEESWDEPPRKGKRQGRKRYSSDSDY</sequence>
<feature type="compositionally biased region" description="Acidic residues" evidence="1">
    <location>
        <begin position="48"/>
        <end position="60"/>
    </location>
</feature>
<evidence type="ECO:0000256" key="1">
    <source>
        <dbReference type="SAM" id="MobiDB-lite"/>
    </source>
</evidence>
<gene>
    <name evidence="2" type="ORF">BSTOLATCC_MIC49374</name>
</gene>
<accession>A0AAU9JW50</accession>
<feature type="region of interest" description="Disordered" evidence="1">
    <location>
        <begin position="1"/>
        <end position="136"/>
    </location>
</feature>
<dbReference type="EMBL" id="CAJZBQ010000048">
    <property type="protein sequence ID" value="CAG9329755.1"/>
    <property type="molecule type" value="Genomic_DNA"/>
</dbReference>
<organism evidence="2 3">
    <name type="scientific">Blepharisma stoltei</name>
    <dbReference type="NCBI Taxonomy" id="1481888"/>
    <lineage>
        <taxon>Eukaryota</taxon>
        <taxon>Sar</taxon>
        <taxon>Alveolata</taxon>
        <taxon>Ciliophora</taxon>
        <taxon>Postciliodesmatophora</taxon>
        <taxon>Heterotrichea</taxon>
        <taxon>Heterotrichida</taxon>
        <taxon>Blepharismidae</taxon>
        <taxon>Blepharisma</taxon>
    </lineage>
</organism>
<name>A0AAU9JW50_9CILI</name>
<reference evidence="2" key="1">
    <citation type="submission" date="2021-09" db="EMBL/GenBank/DDBJ databases">
        <authorList>
            <consortium name="AG Swart"/>
            <person name="Singh M."/>
            <person name="Singh A."/>
            <person name="Seah K."/>
            <person name="Emmerich C."/>
        </authorList>
    </citation>
    <scope>NUCLEOTIDE SEQUENCE</scope>
    <source>
        <strain evidence="2">ATCC30299</strain>
    </source>
</reference>
<dbReference type="AlphaFoldDB" id="A0AAU9JW50"/>
<feature type="compositionally biased region" description="Polar residues" evidence="1">
    <location>
        <begin position="34"/>
        <end position="47"/>
    </location>
</feature>
<proteinExistence type="predicted"/>
<dbReference type="Proteomes" id="UP001162131">
    <property type="component" value="Unassembled WGS sequence"/>
</dbReference>
<evidence type="ECO:0000313" key="3">
    <source>
        <dbReference type="Proteomes" id="UP001162131"/>
    </source>
</evidence>
<comment type="caution">
    <text evidence="2">The sequence shown here is derived from an EMBL/GenBank/DDBJ whole genome shotgun (WGS) entry which is preliminary data.</text>
</comment>
<keyword evidence="3" id="KW-1185">Reference proteome</keyword>